<accession>A0A7Y9PE21</accession>
<dbReference type="RefSeq" id="WP_179487030.1">
    <property type="nucleotide sequence ID" value="NZ_JACCCW010000001.1"/>
</dbReference>
<dbReference type="EMBL" id="JACCCW010000001">
    <property type="protein sequence ID" value="NYF77985.1"/>
    <property type="molecule type" value="Genomic_DNA"/>
</dbReference>
<keyword evidence="1" id="KW-0067">ATP-binding</keyword>
<organism evidence="3 4">
    <name type="scientific">Granulicella arctica</name>
    <dbReference type="NCBI Taxonomy" id="940613"/>
    <lineage>
        <taxon>Bacteria</taxon>
        <taxon>Pseudomonadati</taxon>
        <taxon>Acidobacteriota</taxon>
        <taxon>Terriglobia</taxon>
        <taxon>Terriglobales</taxon>
        <taxon>Acidobacteriaceae</taxon>
        <taxon>Granulicella</taxon>
    </lineage>
</organism>
<comment type="similarity">
    <text evidence="1">Belongs to the AAA ATPase family.</text>
</comment>
<evidence type="ECO:0000256" key="1">
    <source>
        <dbReference type="RuleBase" id="RU003651"/>
    </source>
</evidence>
<dbReference type="PROSITE" id="PS00674">
    <property type="entry name" value="AAA"/>
    <property type="match status" value="1"/>
</dbReference>
<evidence type="ECO:0000313" key="3">
    <source>
        <dbReference type="EMBL" id="NYF77985.1"/>
    </source>
</evidence>
<dbReference type="InterPro" id="IPR003960">
    <property type="entry name" value="ATPase_AAA_CS"/>
</dbReference>
<dbReference type="PANTHER" id="PTHR23074">
    <property type="entry name" value="AAA DOMAIN-CONTAINING"/>
    <property type="match status" value="1"/>
</dbReference>
<dbReference type="InterPro" id="IPR003593">
    <property type="entry name" value="AAA+_ATPase"/>
</dbReference>
<name>A0A7Y9PE21_9BACT</name>
<sequence>MPQTDLDALFNRRLEFPDMDAAKRLHRLVGLDDKKSRLTKTLGVLVNSAGPQAWAKKHHKDAVVLLDYLARRPPLVILAGDVGTGKTELSETIGDAVARQENIPITLFPMSLSTRGSGRVGEMTQLLSEAFDAVVTYATRLRGRGAKASGAVIMLVDEGDALTQSREATQMHHEDRAGVNAFIRGVDRLAEQHLPVVVILCTNRLASIDPAVQRRAADIFHFERPNEIQRHAVLEGPLTEAGFTTQEITKLVKATGPAEHSAIGFTFSDLTQRFLPTLVLDAYPDKPLSFPRALELVKEMKPTPQFQNGQGERR</sequence>
<evidence type="ECO:0000259" key="2">
    <source>
        <dbReference type="SMART" id="SM00382"/>
    </source>
</evidence>
<evidence type="ECO:0000313" key="4">
    <source>
        <dbReference type="Proteomes" id="UP000589520"/>
    </source>
</evidence>
<dbReference type="AlphaFoldDB" id="A0A7Y9PE21"/>
<dbReference type="SUPFAM" id="SSF52540">
    <property type="entry name" value="P-loop containing nucleoside triphosphate hydrolases"/>
    <property type="match status" value="1"/>
</dbReference>
<feature type="domain" description="AAA+ ATPase" evidence="2">
    <location>
        <begin position="72"/>
        <end position="226"/>
    </location>
</feature>
<dbReference type="InterPro" id="IPR050304">
    <property type="entry name" value="MT-severing_AAA_ATPase"/>
</dbReference>
<dbReference type="PANTHER" id="PTHR23074:SF83">
    <property type="entry name" value="VACUOLAR PROTEIN SORTING-ASSOCIATED PROTEIN 4A"/>
    <property type="match status" value="1"/>
</dbReference>
<proteinExistence type="inferred from homology"/>
<gene>
    <name evidence="3" type="ORF">HDF17_000272</name>
</gene>
<comment type="caution">
    <text evidence="3">The sequence shown here is derived from an EMBL/GenBank/DDBJ whole genome shotgun (WGS) entry which is preliminary data.</text>
</comment>
<dbReference type="GO" id="GO:0005524">
    <property type="term" value="F:ATP binding"/>
    <property type="evidence" value="ECO:0007669"/>
    <property type="project" value="UniProtKB-KW"/>
</dbReference>
<dbReference type="InterPro" id="IPR027417">
    <property type="entry name" value="P-loop_NTPase"/>
</dbReference>
<reference evidence="3 4" key="1">
    <citation type="submission" date="2020-07" db="EMBL/GenBank/DDBJ databases">
        <title>Genomic Encyclopedia of Type Strains, Phase IV (KMG-V): Genome sequencing to study the core and pangenomes of soil and plant-associated prokaryotes.</title>
        <authorList>
            <person name="Whitman W."/>
        </authorList>
    </citation>
    <scope>NUCLEOTIDE SEQUENCE [LARGE SCALE GENOMIC DNA]</scope>
    <source>
        <strain evidence="3 4">X4EP2</strain>
    </source>
</reference>
<dbReference type="InterPro" id="IPR003959">
    <property type="entry name" value="ATPase_AAA_core"/>
</dbReference>
<protein>
    <submittedName>
        <fullName evidence="3">SpoVK/Ycf46/Vps4 family AAA+-type ATPase</fullName>
    </submittedName>
</protein>
<dbReference type="Gene3D" id="3.40.50.300">
    <property type="entry name" value="P-loop containing nucleotide triphosphate hydrolases"/>
    <property type="match status" value="1"/>
</dbReference>
<dbReference type="Pfam" id="PF00004">
    <property type="entry name" value="AAA"/>
    <property type="match status" value="1"/>
</dbReference>
<keyword evidence="1" id="KW-0547">Nucleotide-binding</keyword>
<dbReference type="SMART" id="SM00382">
    <property type="entry name" value="AAA"/>
    <property type="match status" value="1"/>
</dbReference>
<keyword evidence="4" id="KW-1185">Reference proteome</keyword>
<dbReference type="GO" id="GO:0016887">
    <property type="term" value="F:ATP hydrolysis activity"/>
    <property type="evidence" value="ECO:0007669"/>
    <property type="project" value="InterPro"/>
</dbReference>
<dbReference type="Proteomes" id="UP000589520">
    <property type="component" value="Unassembled WGS sequence"/>
</dbReference>